<dbReference type="GO" id="GO:0004497">
    <property type="term" value="F:monooxygenase activity"/>
    <property type="evidence" value="ECO:0007669"/>
    <property type="project" value="UniProtKB-KW"/>
</dbReference>
<sequence>MKYVLIIHEVEDYEAWKKVFDDATDIRKEAGEIAYQVLKYESNPNKIVHFSSWTSIEDAKRFFESPKLVKIRQEAGVKSPDFIYLDQLESGTL</sequence>
<evidence type="ECO:0000313" key="3">
    <source>
        <dbReference type="Proteomes" id="UP000092382"/>
    </source>
</evidence>
<dbReference type="Gene3D" id="3.30.70.100">
    <property type="match status" value="1"/>
</dbReference>
<dbReference type="PROSITE" id="PS51725">
    <property type="entry name" value="ABM"/>
    <property type="match status" value="1"/>
</dbReference>
<dbReference type="Pfam" id="PF03992">
    <property type="entry name" value="ABM"/>
    <property type="match status" value="1"/>
</dbReference>
<dbReference type="AlphaFoldDB" id="A0A1B7W012"/>
<reference evidence="2 3" key="1">
    <citation type="submission" date="2015-09" db="EMBL/GenBank/DDBJ databases">
        <title>Whole genome shotgun sequence assembly of Aphanizomenon flos-aquae UKL13.</title>
        <authorList>
            <person name="Driscoll C."/>
        </authorList>
    </citation>
    <scope>NUCLEOTIDE SEQUENCE [LARGE SCALE GENOMIC DNA]</scope>
    <source>
        <strain evidence="2">MDT13</strain>
    </source>
</reference>
<dbReference type="PATRIC" id="fig|1710894.3.peg.1396"/>
<keyword evidence="2" id="KW-0503">Monooxygenase</keyword>
<keyword evidence="2" id="KW-0560">Oxidoreductase</keyword>
<dbReference type="EMBL" id="LJOY01000009">
    <property type="protein sequence ID" value="OBQ26600.1"/>
    <property type="molecule type" value="Genomic_DNA"/>
</dbReference>
<comment type="caution">
    <text evidence="2">The sequence shown here is derived from an EMBL/GenBank/DDBJ whole genome shotgun (WGS) entry which is preliminary data.</text>
</comment>
<dbReference type="InterPro" id="IPR011008">
    <property type="entry name" value="Dimeric_a/b-barrel"/>
</dbReference>
<dbReference type="Proteomes" id="UP000092382">
    <property type="component" value="Unassembled WGS sequence"/>
</dbReference>
<dbReference type="SUPFAM" id="SSF54909">
    <property type="entry name" value="Dimeric alpha+beta barrel"/>
    <property type="match status" value="1"/>
</dbReference>
<organism evidence="2 3">
    <name type="scientific">Aphanizomenon flos-aquae LD13</name>
    <dbReference type="NCBI Taxonomy" id="1710894"/>
    <lineage>
        <taxon>Bacteria</taxon>
        <taxon>Bacillati</taxon>
        <taxon>Cyanobacteriota</taxon>
        <taxon>Cyanophyceae</taxon>
        <taxon>Nostocales</taxon>
        <taxon>Aphanizomenonaceae</taxon>
        <taxon>Aphanizomenon</taxon>
    </lineage>
</organism>
<feature type="domain" description="ABM" evidence="1">
    <location>
        <begin position="1"/>
        <end position="93"/>
    </location>
</feature>
<protein>
    <submittedName>
        <fullName evidence="2">Antibiotic biosynthesis monooxygenase</fullName>
    </submittedName>
</protein>
<gene>
    <name evidence="2" type="ORF">AN481_04145</name>
</gene>
<name>A0A1B7W012_APHFL</name>
<proteinExistence type="predicted"/>
<accession>A0A1B7W012</accession>
<dbReference type="STRING" id="1803587.GCA_001593825_00776"/>
<evidence type="ECO:0000313" key="2">
    <source>
        <dbReference type="EMBL" id="OBQ26600.1"/>
    </source>
</evidence>
<evidence type="ECO:0000259" key="1">
    <source>
        <dbReference type="PROSITE" id="PS51725"/>
    </source>
</evidence>
<dbReference type="InterPro" id="IPR007138">
    <property type="entry name" value="ABM_dom"/>
</dbReference>